<comment type="subcellular location">
    <subcellularLocation>
        <location evidence="1">Cell membrane</location>
        <topology evidence="1">Multi-pass membrane protein</topology>
    </subcellularLocation>
</comment>
<name>A0AAJ5WYY3_9BACT</name>
<organism evidence="9 10">
    <name type="scientific">Candidatus Pseudobacter hemicellulosilyticus</name>
    <dbReference type="NCBI Taxonomy" id="3121375"/>
    <lineage>
        <taxon>Bacteria</taxon>
        <taxon>Pseudomonadati</taxon>
        <taxon>Bacteroidota</taxon>
        <taxon>Chitinophagia</taxon>
        <taxon>Chitinophagales</taxon>
        <taxon>Chitinophagaceae</taxon>
        <taxon>Pseudobacter</taxon>
    </lineage>
</organism>
<evidence type="ECO:0000313" key="9">
    <source>
        <dbReference type="EMBL" id="WEK36915.1"/>
    </source>
</evidence>
<dbReference type="PANTHER" id="PTHR34390:SF2">
    <property type="entry name" value="SUCCINATE TRANSPORTER SUBUNIT YJJP-RELATED"/>
    <property type="match status" value="1"/>
</dbReference>
<dbReference type="Proteomes" id="UP001220610">
    <property type="component" value="Chromosome"/>
</dbReference>
<evidence type="ECO:0000313" key="10">
    <source>
        <dbReference type="Proteomes" id="UP001220610"/>
    </source>
</evidence>
<keyword evidence="2" id="KW-1003">Cell membrane</keyword>
<feature type="transmembrane region" description="Helical" evidence="7">
    <location>
        <begin position="200"/>
        <end position="223"/>
    </location>
</feature>
<reference evidence="9" key="1">
    <citation type="submission" date="2023-03" db="EMBL/GenBank/DDBJ databases">
        <title>Andean soil-derived lignocellulolytic bacterial consortium as a source of novel taxa and putative plastic-active enzymes.</title>
        <authorList>
            <person name="Diaz-Garcia L."/>
            <person name="Chuvochina M."/>
            <person name="Feuerriegel G."/>
            <person name="Bunk B."/>
            <person name="Sproer C."/>
            <person name="Streit W.R."/>
            <person name="Rodriguez L.M."/>
            <person name="Overmann J."/>
            <person name="Jimenez D.J."/>
        </authorList>
    </citation>
    <scope>NUCLEOTIDE SEQUENCE</scope>
    <source>
        <strain evidence="9">MAG 7</strain>
    </source>
</reference>
<dbReference type="PANTHER" id="PTHR34390">
    <property type="entry name" value="UPF0442 PROTEIN YJJB-RELATED"/>
    <property type="match status" value="1"/>
</dbReference>
<proteinExistence type="inferred from homology"/>
<dbReference type="GO" id="GO:0015744">
    <property type="term" value="P:succinate transport"/>
    <property type="evidence" value="ECO:0007669"/>
    <property type="project" value="TreeGrafter"/>
</dbReference>
<evidence type="ECO:0000256" key="6">
    <source>
        <dbReference type="ARBA" id="ARBA00034125"/>
    </source>
</evidence>
<evidence type="ECO:0000256" key="1">
    <source>
        <dbReference type="ARBA" id="ARBA00004651"/>
    </source>
</evidence>
<keyword evidence="4 7" id="KW-1133">Transmembrane helix</keyword>
<dbReference type="GO" id="GO:0005886">
    <property type="term" value="C:plasma membrane"/>
    <property type="evidence" value="ECO:0007669"/>
    <property type="project" value="UniProtKB-SubCell"/>
</dbReference>
<dbReference type="Pfam" id="PF06738">
    <property type="entry name" value="ThrE"/>
    <property type="match status" value="1"/>
</dbReference>
<evidence type="ECO:0000256" key="2">
    <source>
        <dbReference type="ARBA" id="ARBA00022475"/>
    </source>
</evidence>
<keyword evidence="5 7" id="KW-0472">Membrane</keyword>
<evidence type="ECO:0000256" key="7">
    <source>
        <dbReference type="SAM" id="Phobius"/>
    </source>
</evidence>
<sequence length="257" mass="28387">MNDLPLNKEAEALGNTLLEISMLLMISGASTGRIRNTVDRISNRFGFITYTLVSQRTITISIYDDSDRCLFNSLKRTKPHAVNFKIIAEVSRISWQIVEEKWSLEQINAAIGKLGELHHYPRLLVLLFTGLATASFCRLAGGELPEMSAVFAGTVLGLFVRQEASKMRFNFYLCVFFSALTASLLTGFICKMVPGINAEISMVTSILFLIPGIPLINAFADMLDGNLQNGLLRGLNGMIISFSIALGLFTSVAIYRF</sequence>
<feature type="transmembrane region" description="Helical" evidence="7">
    <location>
        <begin position="171"/>
        <end position="194"/>
    </location>
</feature>
<evidence type="ECO:0000256" key="5">
    <source>
        <dbReference type="ARBA" id="ARBA00023136"/>
    </source>
</evidence>
<comment type="similarity">
    <text evidence="6">Belongs to the ThrE exporter (TC 2.A.79) family.</text>
</comment>
<dbReference type="AlphaFoldDB" id="A0AAJ5WYY3"/>
<gene>
    <name evidence="9" type="ORF">P0Y53_05310</name>
</gene>
<evidence type="ECO:0000259" key="8">
    <source>
        <dbReference type="Pfam" id="PF06738"/>
    </source>
</evidence>
<protein>
    <submittedName>
        <fullName evidence="9">Threonine/serine exporter family protein</fullName>
    </submittedName>
</protein>
<dbReference type="InterPro" id="IPR010619">
    <property type="entry name" value="ThrE-like_N"/>
</dbReference>
<feature type="domain" description="Threonine/serine exporter-like N-terminal" evidence="8">
    <location>
        <begin position="17"/>
        <end position="254"/>
    </location>
</feature>
<feature type="transmembrane region" description="Helical" evidence="7">
    <location>
        <begin position="235"/>
        <end position="255"/>
    </location>
</feature>
<evidence type="ECO:0000256" key="3">
    <source>
        <dbReference type="ARBA" id="ARBA00022692"/>
    </source>
</evidence>
<accession>A0AAJ5WYY3</accession>
<keyword evidence="3 7" id="KW-0812">Transmembrane</keyword>
<dbReference type="GO" id="GO:0022857">
    <property type="term" value="F:transmembrane transporter activity"/>
    <property type="evidence" value="ECO:0007669"/>
    <property type="project" value="InterPro"/>
</dbReference>
<evidence type="ECO:0000256" key="4">
    <source>
        <dbReference type="ARBA" id="ARBA00022989"/>
    </source>
</evidence>
<dbReference type="EMBL" id="CP119311">
    <property type="protein sequence ID" value="WEK36915.1"/>
    <property type="molecule type" value="Genomic_DNA"/>
</dbReference>
<dbReference type="InterPro" id="IPR050539">
    <property type="entry name" value="ThrE_Dicarb/AminoAcid_Exp"/>
</dbReference>